<comment type="cofactor">
    <cofactor evidence="9">
        <name>FAD</name>
        <dbReference type="ChEBI" id="CHEBI:57692"/>
    </cofactor>
    <text evidence="9">Binds 1 FAD per subunit.</text>
</comment>
<dbReference type="InterPro" id="IPR001100">
    <property type="entry name" value="Pyr_nuc-diS_OxRdtase"/>
</dbReference>
<evidence type="ECO:0000256" key="9">
    <source>
        <dbReference type="PIRSR" id="PIRSR000350-3"/>
    </source>
</evidence>
<evidence type="ECO:0000259" key="14">
    <source>
        <dbReference type="Pfam" id="PF07992"/>
    </source>
</evidence>
<feature type="compositionally biased region" description="Pro residues" evidence="12">
    <location>
        <begin position="257"/>
        <end position="267"/>
    </location>
</feature>
<evidence type="ECO:0000256" key="5">
    <source>
        <dbReference type="ARBA" id="ARBA00023027"/>
    </source>
</evidence>
<sequence length="658" mass="67977">MKNRWALLKTFCCAAAVYVHLVLHFSLGFVHPSSKTLSTSSHIGVAPVSPAAAAAAAAAGPLSAAYTARKQLLRAAPGASLTQAAAAAGGAAATAAGSKDDPYDIAVVGLGVGGHAACLHAKSLGLRVAAVSGGDPGGTCVNRGCIPSKALLAAARRARMLQQQQLLQQMGIHLAPNAVTLDPKAAGQYALGVAAKVRKGLLGSLAAHKIPVIDARAVVEGPGVLSLHPTPTSPADTPQTLHARNIILAPGSVPFVPPGIDVPPQPHPQQQQQQQQQQQEQQHQIMTSDTAVGLPTMPSYVAIIGAGYIGLEFAEVFSSMGAEVVLIEAGDRLLPGVDPDIAEAAKRLLLQRDPERPIKLHTNTLAAAVKRMQQQTPAPLEIHLKDRETAADKGVLTPDACLVATGRKPATQGLGLEALGVNLQRGGFIPVDKCMRVLRHTSSSRSPREAFEGSAAPAAAAGAAAAGAAKGEGGASEGEVIEGLYCIGDANGVLQLAHAASAQAATAVETIAGRHRPFNPRLIPAACFTNPEIAFVGGDLRLALYRGSFRYTEPEARALSEREGFSLGVSTSSFKANSKALAEGEAEGLCKILWRRDTGQLLGCHIIGPHAGDLMQQCANAMAAGVSVHQLATYTHTHPTLSETVEAAWKHAVGFLSH</sequence>
<comment type="similarity">
    <text evidence="1 11">Belongs to the class-I pyridine nucleotide-disulfide oxidoreductase family.</text>
</comment>
<evidence type="ECO:0000256" key="11">
    <source>
        <dbReference type="RuleBase" id="RU003691"/>
    </source>
</evidence>
<keyword evidence="3 9" id="KW-0274">FAD</keyword>
<dbReference type="Pfam" id="PF07992">
    <property type="entry name" value="Pyr_redox_2"/>
    <property type="match status" value="1"/>
</dbReference>
<dbReference type="InterPro" id="IPR050151">
    <property type="entry name" value="Class-I_Pyr_Nuc-Dis_Oxidored"/>
</dbReference>
<dbReference type="PRINTS" id="PR00411">
    <property type="entry name" value="PNDRDTASEI"/>
</dbReference>
<dbReference type="FunFam" id="3.30.390.30:FF:000001">
    <property type="entry name" value="Dihydrolipoyl dehydrogenase"/>
    <property type="match status" value="1"/>
</dbReference>
<dbReference type="PANTHER" id="PTHR22912:SF151">
    <property type="entry name" value="DIHYDROLIPOYL DEHYDROGENASE, MITOCHONDRIAL"/>
    <property type="match status" value="1"/>
</dbReference>
<keyword evidence="7 11" id="KW-0676">Redox-active center</keyword>
<keyword evidence="5 9" id="KW-0520">NAD</keyword>
<feature type="binding site" evidence="9">
    <location>
        <begin position="305"/>
        <end position="312"/>
    </location>
    <ligand>
        <name>NAD(+)</name>
        <dbReference type="ChEBI" id="CHEBI:57540"/>
    </ligand>
</feature>
<dbReference type="Pfam" id="PF02852">
    <property type="entry name" value="Pyr_redox_dim"/>
    <property type="match status" value="1"/>
</dbReference>
<dbReference type="GeneID" id="25270153"/>
<evidence type="ECO:0000259" key="13">
    <source>
        <dbReference type="Pfam" id="PF02852"/>
    </source>
</evidence>
<dbReference type="AlphaFoldDB" id="U6GCF9"/>
<evidence type="ECO:0000256" key="2">
    <source>
        <dbReference type="ARBA" id="ARBA00022630"/>
    </source>
</evidence>
<evidence type="ECO:0000256" key="6">
    <source>
        <dbReference type="ARBA" id="ARBA00023157"/>
    </source>
</evidence>
<dbReference type="InterPro" id="IPR016156">
    <property type="entry name" value="FAD/NAD-linked_Rdtase_dimer_sf"/>
</dbReference>
<dbReference type="Proteomes" id="UP000018050">
    <property type="component" value="Unassembled WGS sequence"/>
</dbReference>
<dbReference type="Gene3D" id="3.50.50.60">
    <property type="entry name" value="FAD/NAD(P)-binding domain"/>
    <property type="match status" value="3"/>
</dbReference>
<dbReference type="Gene3D" id="3.30.390.30">
    <property type="match status" value="1"/>
</dbReference>
<evidence type="ECO:0000256" key="12">
    <source>
        <dbReference type="SAM" id="MobiDB-lite"/>
    </source>
</evidence>
<dbReference type="EMBL" id="HG670511">
    <property type="protein sequence ID" value="CDI76998.1"/>
    <property type="molecule type" value="Genomic_DNA"/>
</dbReference>
<dbReference type="InterPro" id="IPR012999">
    <property type="entry name" value="Pyr_OxRdtase_I_AS"/>
</dbReference>
<dbReference type="PANTHER" id="PTHR22912">
    <property type="entry name" value="DISULFIDE OXIDOREDUCTASE"/>
    <property type="match status" value="1"/>
</dbReference>
<dbReference type="SUPFAM" id="SSF51905">
    <property type="entry name" value="FAD/NAD(P)-binding domain"/>
    <property type="match status" value="1"/>
</dbReference>
<protein>
    <submittedName>
        <fullName evidence="15">Dihydrolipoyl dehydrogenase protein, putative</fullName>
    </submittedName>
</protein>
<dbReference type="PRINTS" id="PR00368">
    <property type="entry name" value="FADPNR"/>
</dbReference>
<dbReference type="RefSeq" id="XP_013252570.1">
    <property type="nucleotide sequence ID" value="XM_013397116.1"/>
</dbReference>
<evidence type="ECO:0000256" key="4">
    <source>
        <dbReference type="ARBA" id="ARBA00023002"/>
    </source>
</evidence>
<evidence type="ECO:0000256" key="3">
    <source>
        <dbReference type="ARBA" id="ARBA00022827"/>
    </source>
</evidence>
<feature type="region of interest" description="Disordered" evidence="12">
    <location>
        <begin position="257"/>
        <end position="286"/>
    </location>
</feature>
<feature type="domain" description="Pyridine nucleotide-disulphide oxidoreductase dimerisation" evidence="13">
    <location>
        <begin position="523"/>
        <end position="647"/>
    </location>
</feature>
<keyword evidence="2 11" id="KW-0285">Flavoprotein</keyword>
<keyword evidence="6" id="KW-1015">Disulfide bond</keyword>
<keyword evidence="9" id="KW-0547">Nucleotide-binding</keyword>
<reference evidence="15" key="2">
    <citation type="submission" date="2013-10" db="EMBL/GenBank/DDBJ databases">
        <authorList>
            <person name="Aslett M."/>
        </authorList>
    </citation>
    <scope>NUCLEOTIDE SEQUENCE [LARGE SCALE GENOMIC DNA]</scope>
    <source>
        <strain evidence="15">Houghton</strain>
    </source>
</reference>
<feature type="binding site" evidence="9">
    <location>
        <position position="149"/>
    </location>
    <ligand>
        <name>FAD</name>
        <dbReference type="ChEBI" id="CHEBI:57692"/>
    </ligand>
</feature>
<dbReference type="InterPro" id="IPR036188">
    <property type="entry name" value="FAD/NAD-bd_sf"/>
</dbReference>
<gene>
    <name evidence="15" type="ORF">EAH_00020830</name>
</gene>
<reference evidence="15" key="1">
    <citation type="submission" date="2013-10" db="EMBL/GenBank/DDBJ databases">
        <title>Genomic analysis of the causative agents of coccidiosis in chickens.</title>
        <authorList>
            <person name="Reid A.J."/>
            <person name="Blake D."/>
            <person name="Billington K."/>
            <person name="Browne H."/>
            <person name="Dunn M."/>
            <person name="Hung S."/>
            <person name="Kawahara F."/>
            <person name="Miranda-Saavedra D."/>
            <person name="Mourier T."/>
            <person name="Nagra H."/>
            <person name="Otto T.D."/>
            <person name="Rawlings N."/>
            <person name="Sanchez A."/>
            <person name="Sanders M."/>
            <person name="Subramaniam C."/>
            <person name="Tay Y."/>
            <person name="Dear P."/>
            <person name="Doerig C."/>
            <person name="Gruber A."/>
            <person name="Parkinson J."/>
            <person name="Shirley M."/>
            <person name="Wan K.L."/>
            <person name="Berriman M."/>
            <person name="Tomley F."/>
            <person name="Pain A."/>
        </authorList>
    </citation>
    <scope>NUCLEOTIDE SEQUENCE [LARGE SCALE GENOMIC DNA]</scope>
    <source>
        <strain evidence="15">Houghton</strain>
    </source>
</reference>
<evidence type="ECO:0000256" key="7">
    <source>
        <dbReference type="ARBA" id="ARBA00023284"/>
    </source>
</evidence>
<feature type="binding site" evidence="9">
    <location>
        <position position="406"/>
    </location>
    <ligand>
        <name>NAD(+)</name>
        <dbReference type="ChEBI" id="CHEBI:57540"/>
    </ligand>
</feature>
<dbReference type="PIRSF" id="PIRSF000350">
    <property type="entry name" value="Mercury_reductase_MerA"/>
    <property type="match status" value="1"/>
</dbReference>
<dbReference type="VEuPathDB" id="ToxoDB:EAH_00020830"/>
<dbReference type="SUPFAM" id="SSF55424">
    <property type="entry name" value="FAD/NAD-linked reductases, dimerisation (C-terminal) domain"/>
    <property type="match status" value="1"/>
</dbReference>
<dbReference type="InterPro" id="IPR023753">
    <property type="entry name" value="FAD/NAD-binding_dom"/>
</dbReference>
<name>U6GCF9_EIMAC</name>
<evidence type="ECO:0000313" key="16">
    <source>
        <dbReference type="Proteomes" id="UP000018050"/>
    </source>
</evidence>
<dbReference type="OrthoDB" id="361797at2759"/>
<organism evidence="15 16">
    <name type="scientific">Eimeria acervulina</name>
    <name type="common">Coccidian parasite</name>
    <dbReference type="NCBI Taxonomy" id="5801"/>
    <lineage>
        <taxon>Eukaryota</taxon>
        <taxon>Sar</taxon>
        <taxon>Alveolata</taxon>
        <taxon>Apicomplexa</taxon>
        <taxon>Conoidasida</taxon>
        <taxon>Coccidia</taxon>
        <taxon>Eucoccidiorida</taxon>
        <taxon>Eimeriorina</taxon>
        <taxon>Eimeriidae</taxon>
        <taxon>Eimeria</taxon>
    </lineage>
</organism>
<dbReference type="GO" id="GO:0050660">
    <property type="term" value="F:flavin adenine dinucleotide binding"/>
    <property type="evidence" value="ECO:0007669"/>
    <property type="project" value="TreeGrafter"/>
</dbReference>
<dbReference type="GO" id="GO:0045252">
    <property type="term" value="C:oxoglutarate dehydrogenase complex"/>
    <property type="evidence" value="ECO:0007669"/>
    <property type="project" value="TreeGrafter"/>
</dbReference>
<feature type="compositionally biased region" description="Low complexity" evidence="12">
    <location>
        <begin position="268"/>
        <end position="284"/>
    </location>
</feature>
<feature type="disulfide bond" description="Redox-active" evidence="10">
    <location>
        <begin position="140"/>
        <end position="145"/>
    </location>
</feature>
<evidence type="ECO:0000256" key="8">
    <source>
        <dbReference type="PIRSR" id="PIRSR000350-2"/>
    </source>
</evidence>
<evidence type="ECO:0000256" key="1">
    <source>
        <dbReference type="ARBA" id="ARBA00007532"/>
    </source>
</evidence>
<keyword evidence="16" id="KW-1185">Reference proteome</keyword>
<feature type="active site" description="Proton acceptor" evidence="8">
    <location>
        <position position="638"/>
    </location>
</feature>
<evidence type="ECO:0000256" key="10">
    <source>
        <dbReference type="PIRSR" id="PIRSR000350-4"/>
    </source>
</evidence>
<accession>U6GCF9</accession>
<dbReference type="GO" id="GO:0006103">
    <property type="term" value="P:2-oxoglutarate metabolic process"/>
    <property type="evidence" value="ECO:0007669"/>
    <property type="project" value="TreeGrafter"/>
</dbReference>
<keyword evidence="4 11" id="KW-0560">Oxidoreductase</keyword>
<feature type="binding site" evidence="9">
    <location>
        <position position="328"/>
    </location>
    <ligand>
        <name>NAD(+)</name>
        <dbReference type="ChEBI" id="CHEBI:57540"/>
    </ligand>
</feature>
<dbReference type="GO" id="GO:0004148">
    <property type="term" value="F:dihydrolipoyl dehydrogenase (NADH) activity"/>
    <property type="evidence" value="ECO:0007669"/>
    <property type="project" value="TreeGrafter"/>
</dbReference>
<evidence type="ECO:0000313" key="15">
    <source>
        <dbReference type="EMBL" id="CDI76998.1"/>
    </source>
</evidence>
<dbReference type="InterPro" id="IPR004099">
    <property type="entry name" value="Pyr_nucl-diS_OxRdtase_dimer"/>
</dbReference>
<proteinExistence type="inferred from homology"/>
<feature type="domain" description="FAD/NAD(P)-binding" evidence="14">
    <location>
        <begin position="103"/>
        <end position="437"/>
    </location>
</feature>
<dbReference type="OMA" id="WASMLND"/>
<feature type="binding site" evidence="9">
    <location>
        <position position="489"/>
    </location>
    <ligand>
        <name>FAD</name>
        <dbReference type="ChEBI" id="CHEBI:57692"/>
    </ligand>
</feature>
<dbReference type="PROSITE" id="PS00076">
    <property type="entry name" value="PYRIDINE_REDOX_1"/>
    <property type="match status" value="1"/>
</dbReference>